<feature type="compositionally biased region" description="Pro residues" evidence="3">
    <location>
        <begin position="1071"/>
        <end position="1083"/>
    </location>
</feature>
<dbReference type="OrthoDB" id="27073at2759"/>
<dbReference type="InterPro" id="IPR045093">
    <property type="entry name" value="Cullin"/>
</dbReference>
<evidence type="ECO:0000256" key="2">
    <source>
        <dbReference type="SAM" id="Coils"/>
    </source>
</evidence>
<dbReference type="EMBL" id="LGTL01000012">
    <property type="protein sequence ID" value="KPA78848.1"/>
    <property type="molecule type" value="Genomic_DNA"/>
</dbReference>
<dbReference type="AlphaFoldDB" id="A0A0N0DUG8"/>
<gene>
    <name evidence="5" type="ORF">ABB37_05926</name>
</gene>
<dbReference type="PANTHER" id="PTHR11932">
    <property type="entry name" value="CULLIN"/>
    <property type="match status" value="1"/>
</dbReference>
<dbReference type="Proteomes" id="UP000037923">
    <property type="component" value="Unassembled WGS sequence"/>
</dbReference>
<reference evidence="5 6" key="1">
    <citation type="submission" date="2015-07" db="EMBL/GenBank/DDBJ databases">
        <title>High-quality genome of monoxenous trypanosomatid Leptomonas pyrrhocoris.</title>
        <authorList>
            <person name="Flegontov P."/>
            <person name="Butenko A."/>
            <person name="Firsov S."/>
            <person name="Vlcek C."/>
            <person name="Logacheva M.D."/>
            <person name="Field M."/>
            <person name="Filatov D."/>
            <person name="Flegontova O."/>
            <person name="Gerasimov E."/>
            <person name="Jackson A.P."/>
            <person name="Kelly S."/>
            <person name="Opperdoes F."/>
            <person name="O'Reilly A."/>
            <person name="Votypka J."/>
            <person name="Yurchenko V."/>
            <person name="Lukes J."/>
        </authorList>
    </citation>
    <scope>NUCLEOTIDE SEQUENCE [LARGE SCALE GENOMIC DNA]</scope>
    <source>
        <strain evidence="5">H10</strain>
    </source>
</reference>
<evidence type="ECO:0000256" key="3">
    <source>
        <dbReference type="SAM" id="MobiDB-lite"/>
    </source>
</evidence>
<proteinExistence type="inferred from homology"/>
<feature type="coiled-coil region" evidence="2">
    <location>
        <begin position="1163"/>
        <end position="1190"/>
    </location>
</feature>
<evidence type="ECO:0000313" key="5">
    <source>
        <dbReference type="EMBL" id="KPA78848.1"/>
    </source>
</evidence>
<evidence type="ECO:0000256" key="1">
    <source>
        <dbReference type="PROSITE-ProRule" id="PRU00330"/>
    </source>
</evidence>
<dbReference type="SUPFAM" id="SSF46785">
    <property type="entry name" value="Winged helix' DNA-binding domain"/>
    <property type="match status" value="1"/>
</dbReference>
<organism evidence="5 6">
    <name type="scientific">Leptomonas pyrrhocoris</name>
    <name type="common">Firebug parasite</name>
    <dbReference type="NCBI Taxonomy" id="157538"/>
    <lineage>
        <taxon>Eukaryota</taxon>
        <taxon>Discoba</taxon>
        <taxon>Euglenozoa</taxon>
        <taxon>Kinetoplastea</taxon>
        <taxon>Metakinetoplastina</taxon>
        <taxon>Trypanosomatida</taxon>
        <taxon>Trypanosomatidae</taxon>
        <taxon>Leishmaniinae</taxon>
        <taxon>Leptomonas</taxon>
    </lineage>
</organism>
<dbReference type="InterPro" id="IPR036388">
    <property type="entry name" value="WH-like_DNA-bd_sf"/>
</dbReference>
<feature type="region of interest" description="Disordered" evidence="3">
    <location>
        <begin position="1061"/>
        <end position="1086"/>
    </location>
</feature>
<dbReference type="SUPFAM" id="SSF75632">
    <property type="entry name" value="Cullin homology domain"/>
    <property type="match status" value="1"/>
</dbReference>
<feature type="region of interest" description="Disordered" evidence="3">
    <location>
        <begin position="746"/>
        <end position="786"/>
    </location>
</feature>
<keyword evidence="6" id="KW-1185">Reference proteome</keyword>
<dbReference type="InterPro" id="IPR036317">
    <property type="entry name" value="Cullin_homology_sf"/>
</dbReference>
<accession>A0A0N0DUG8</accession>
<dbReference type="GeneID" id="26906216"/>
<dbReference type="RefSeq" id="XP_015657287.1">
    <property type="nucleotide sequence ID" value="XM_015804153.1"/>
</dbReference>
<comment type="similarity">
    <text evidence="1">Belongs to the cullin family.</text>
</comment>
<dbReference type="OMA" id="VRNFKQE"/>
<evidence type="ECO:0000259" key="4">
    <source>
        <dbReference type="PROSITE" id="PS50069"/>
    </source>
</evidence>
<evidence type="ECO:0000313" key="6">
    <source>
        <dbReference type="Proteomes" id="UP000037923"/>
    </source>
</evidence>
<dbReference type="InterPro" id="IPR016158">
    <property type="entry name" value="Cullin_homology"/>
</dbReference>
<comment type="caution">
    <text evidence="5">The sequence shown here is derived from an EMBL/GenBank/DDBJ whole genome shotgun (WGS) entry which is preliminary data.</text>
</comment>
<dbReference type="VEuPathDB" id="TriTrypDB:LpyrH10_12_1040"/>
<sequence>MSFGKDYTEEELAQLAELESVFDRLYPANSAQVKFDVSVALLRTYFVRSPHQARGPGSQWCALLPEIHGEAVVRLGQNFRKTKNLANRLLVWRTAFEPSDRLNGSAAVRCEGKKTLAKAWMNGLVEYYKERLEKCFVQLNIGKTEAECTAAQAQQDAGLRGRSAVRASESVDAEQLVKRCISGARAIVNPQMSASPYFVRAVSACHEMVQVLQLVQGLLYIFTAQYIDRAGNDGGGGARRASTAELYLFDDYLATLRTPQWLFRFIFLFLGAMNLLQDPRRDAAVLNGSQLDNAIHCIACLVGEVDGKRKNSDVKSTLDALVLGHVKNSCLSEFPPQQTLDMLAHSCHSGTNSNNTGEEAAGTLTDPLARCGPLLQQLLVRYPSFMAGITNFTRRSGVEEWGVSVMQTVLFCWDVHTPPLATSAEVGTVRYCVPGSSGSSECVGKEFASTVVYSMIREALRPLLSALLSMTDSTISSKKGVAVARAAAYGPSDDAGAEEAAAGSGDASPLLSSAEQQLCALLLGVVEWIDSVAFSDAARMTRWSALDVGVQVMREFNLGRWCMGRVLREVLQEGIAAALQQLEAQVRAAPSTGATTTAAPDDPLAAVATSLLRYLLRVERIWYALTEHTIELDNAAFDSMRAMGVKTMPEAVAPVDVAAADNTQGTASRASYDTGLFKDYKYEFYEAVQMAMRAKWPKAYADLITDPLLYSIHGYLVREESAMQRGVGPRLSGGGGGVLAARRSAPVPLGADGRGAGVKRPLPPGRPPRDGDAGPATRGPPEPEPEAVVLTSQNDLHGALRLVRCIVNRDHFIHRFTVTVRERLLTRPAPDVISDADLEKNKKRCELEVDMFLASWLNDTALLKTVRELHSNYTPQTTTFSTAAGGGTQVVAAGHGKDFKLSSTILDWRLWGDKDTAAAATTATATTLPNTVAELRVVVATQTATQSTAANAPLPFPSDVLPYLEQVEQRYNNDHGARTLRWDWQNHVFTTFTLLYPKENGRVTTVSGPLMLQRLFLAIAAYGRAGVELGTLAKRAGMEERRVYTMLKRCVDRDRLLVRVGEKRDDGATSPSPPPTPSPPPAASPSMRLALNYDYTRPPNLPRGDFTYWPNVERRRFATRGVDQDATVKKRRSIIQTSIMQVMKQVQRIQHDDLYAMVREKNAKRFEVTVRNFKQEIEELIEKNFMARAEGDSNEYIFSA</sequence>
<dbReference type="InterPro" id="IPR019559">
    <property type="entry name" value="Cullin_neddylation_domain"/>
</dbReference>
<dbReference type="Pfam" id="PF10557">
    <property type="entry name" value="Cullin_Nedd8"/>
    <property type="match status" value="1"/>
</dbReference>
<feature type="domain" description="Cullin family profile" evidence="4">
    <location>
        <begin position="793"/>
        <end position="982"/>
    </location>
</feature>
<dbReference type="PROSITE" id="PS50069">
    <property type="entry name" value="CULLIN_2"/>
    <property type="match status" value="1"/>
</dbReference>
<protein>
    <recommendedName>
        <fullName evidence="4">Cullin family profile domain-containing protein</fullName>
    </recommendedName>
</protein>
<name>A0A0N0DUG8_LEPPY</name>
<keyword evidence="2" id="KW-0175">Coiled coil</keyword>
<dbReference type="SMART" id="SM00884">
    <property type="entry name" value="Cullin_Nedd8"/>
    <property type="match status" value="1"/>
</dbReference>
<dbReference type="InterPro" id="IPR036390">
    <property type="entry name" value="WH_DNA-bd_sf"/>
</dbReference>
<dbReference type="Gene3D" id="1.10.10.10">
    <property type="entry name" value="Winged helix-like DNA-binding domain superfamily/Winged helix DNA-binding domain"/>
    <property type="match status" value="1"/>
</dbReference>